<dbReference type="RefSeq" id="WP_374918942.1">
    <property type="nucleotide sequence ID" value="NZ_JBHFGJ010000003.1"/>
</dbReference>
<proteinExistence type="predicted"/>
<keyword evidence="3" id="KW-1185">Reference proteome</keyword>
<sequence>MKTSIKSLAVSLAIACSFVVSFIVNAQEPEPSKEIGECILLAAALGMEIDDQTESDSYGVMVGELVYLHYYFETGRTLTQSYNDNQYYKETIQGAIKVGADISARTSEELLLKMFYQDIKSNINSTCWDLAIKTHKQFLPVNRS</sequence>
<dbReference type="Proteomes" id="UP001576726">
    <property type="component" value="Unassembled WGS sequence"/>
</dbReference>
<feature type="chain" id="PRO_5046083384" evidence="1">
    <location>
        <begin position="27"/>
        <end position="144"/>
    </location>
</feature>
<name>A0ABV4VUE3_9GAMM</name>
<organism evidence="2 3">
    <name type="scientific">Shewanella seohaensis</name>
    <dbReference type="NCBI Taxonomy" id="755175"/>
    <lineage>
        <taxon>Bacteria</taxon>
        <taxon>Pseudomonadati</taxon>
        <taxon>Pseudomonadota</taxon>
        <taxon>Gammaproteobacteria</taxon>
        <taxon>Alteromonadales</taxon>
        <taxon>Shewanellaceae</taxon>
        <taxon>Shewanella</taxon>
    </lineage>
</organism>
<evidence type="ECO:0000256" key="1">
    <source>
        <dbReference type="SAM" id="SignalP"/>
    </source>
</evidence>
<evidence type="ECO:0000313" key="2">
    <source>
        <dbReference type="EMBL" id="MFB2652779.1"/>
    </source>
</evidence>
<comment type="caution">
    <text evidence="2">The sequence shown here is derived from an EMBL/GenBank/DDBJ whole genome shotgun (WGS) entry which is preliminary data.</text>
</comment>
<accession>A0ABV4VUE3</accession>
<gene>
    <name evidence="2" type="ORF">ACE02L_08505</name>
</gene>
<feature type="signal peptide" evidence="1">
    <location>
        <begin position="1"/>
        <end position="26"/>
    </location>
</feature>
<protein>
    <submittedName>
        <fullName evidence="2">Uncharacterized protein</fullName>
    </submittedName>
</protein>
<keyword evidence="1" id="KW-0732">Signal</keyword>
<reference evidence="2 3" key="1">
    <citation type="submission" date="2024-09" db="EMBL/GenBank/DDBJ databases">
        <authorList>
            <person name="Zhang Y."/>
        </authorList>
    </citation>
    <scope>NUCLEOTIDE SEQUENCE [LARGE SCALE GENOMIC DNA]</scope>
    <source>
        <strain evidence="2 3">SH314</strain>
    </source>
</reference>
<evidence type="ECO:0000313" key="3">
    <source>
        <dbReference type="Proteomes" id="UP001576726"/>
    </source>
</evidence>
<dbReference type="EMBL" id="JBHFGJ010000003">
    <property type="protein sequence ID" value="MFB2652779.1"/>
    <property type="molecule type" value="Genomic_DNA"/>
</dbReference>